<dbReference type="PROSITE" id="PS51384">
    <property type="entry name" value="FAD_FR"/>
    <property type="match status" value="1"/>
</dbReference>
<comment type="similarity">
    <text evidence="12">Belongs to the globin family.</text>
</comment>
<dbReference type="Proteomes" id="UP000240717">
    <property type="component" value="Unassembled WGS sequence"/>
</dbReference>
<evidence type="ECO:0000256" key="4">
    <source>
        <dbReference type="ARBA" id="ARBA00022617"/>
    </source>
</evidence>
<dbReference type="GO" id="GO:0046210">
    <property type="term" value="P:nitric oxide catabolic process"/>
    <property type="evidence" value="ECO:0007669"/>
    <property type="project" value="TreeGrafter"/>
</dbReference>
<protein>
    <recommendedName>
        <fullName evidence="3">nitric oxide dioxygenase</fullName>
        <ecNumber evidence="3">1.14.12.17</ecNumber>
    </recommendedName>
</protein>
<dbReference type="InterPro" id="IPR001433">
    <property type="entry name" value="OxRdtase_FAD/NAD-bd"/>
</dbReference>
<dbReference type="Gene3D" id="2.40.30.10">
    <property type="entry name" value="Translation factors"/>
    <property type="match status" value="1"/>
</dbReference>
<evidence type="ECO:0000313" key="16">
    <source>
        <dbReference type="EMBL" id="PTI50142.1"/>
    </source>
</evidence>
<dbReference type="GO" id="GO:0020037">
    <property type="term" value="F:heme binding"/>
    <property type="evidence" value="ECO:0007669"/>
    <property type="project" value="InterPro"/>
</dbReference>
<dbReference type="InterPro" id="IPR008333">
    <property type="entry name" value="Cbr1-like_FAD-bd_dom"/>
</dbReference>
<dbReference type="CDD" id="cd14777">
    <property type="entry name" value="Yhb1-globin-like"/>
    <property type="match status" value="1"/>
</dbReference>
<dbReference type="PRINTS" id="PR00410">
    <property type="entry name" value="PHEHYDRXLASE"/>
</dbReference>
<evidence type="ECO:0000256" key="12">
    <source>
        <dbReference type="RuleBase" id="RU000356"/>
    </source>
</evidence>
<dbReference type="InterPro" id="IPR017927">
    <property type="entry name" value="FAD-bd_FR_type"/>
</dbReference>
<reference evidence="16 17" key="1">
    <citation type="journal article" date="2016" name="Front. Microbiol.">
        <title>Comprehensive Phylogenetic Analysis of Bovine Non-aureus Staphylococci Species Based on Whole-Genome Sequencing.</title>
        <authorList>
            <person name="Naushad S."/>
            <person name="Barkema H.W."/>
            <person name="Luby C."/>
            <person name="Condas L.A."/>
            <person name="Nobrega D.B."/>
            <person name="Carson D.A."/>
            <person name="De Buck J."/>
        </authorList>
    </citation>
    <scope>NUCLEOTIDE SEQUENCE [LARGE SCALE GENOMIC DNA]</scope>
    <source>
        <strain evidence="16 17">SNUC 2993</strain>
    </source>
</reference>
<feature type="domain" description="FAD-binding FR-type" evidence="15">
    <location>
        <begin position="147"/>
        <end position="254"/>
    </location>
</feature>
<dbReference type="EMBL" id="PZEV01000037">
    <property type="protein sequence ID" value="PTI50142.1"/>
    <property type="molecule type" value="Genomic_DNA"/>
</dbReference>
<evidence type="ECO:0000259" key="14">
    <source>
        <dbReference type="PROSITE" id="PS50222"/>
    </source>
</evidence>
<dbReference type="Gene3D" id="3.40.50.80">
    <property type="entry name" value="Nucleotide-binding domain of ferredoxin-NADP reductase (FNR) module"/>
    <property type="match status" value="1"/>
</dbReference>
<dbReference type="SUPFAM" id="SSF63380">
    <property type="entry name" value="Riboflavin synthase domain-like"/>
    <property type="match status" value="1"/>
</dbReference>
<dbReference type="InterPro" id="IPR039261">
    <property type="entry name" value="FNR_nucleotide-bd"/>
</dbReference>
<dbReference type="Gene3D" id="1.10.490.10">
    <property type="entry name" value="Globins"/>
    <property type="match status" value="1"/>
</dbReference>
<dbReference type="CDD" id="cd06184">
    <property type="entry name" value="flavohem_like_fad_nad_binding"/>
    <property type="match status" value="1"/>
</dbReference>
<dbReference type="STRING" id="1194526.A284_08515"/>
<comment type="catalytic activity">
    <reaction evidence="10">
        <text>2 nitric oxide + NADH + 2 O2 = 2 nitrate + NAD(+) + H(+)</text>
        <dbReference type="Rhea" id="RHEA:19469"/>
        <dbReference type="ChEBI" id="CHEBI:15378"/>
        <dbReference type="ChEBI" id="CHEBI:15379"/>
        <dbReference type="ChEBI" id="CHEBI:16480"/>
        <dbReference type="ChEBI" id="CHEBI:17632"/>
        <dbReference type="ChEBI" id="CHEBI:57540"/>
        <dbReference type="ChEBI" id="CHEBI:57945"/>
        <dbReference type="EC" id="1.14.12.17"/>
    </reaction>
</comment>
<dbReference type="GO" id="GO:0008941">
    <property type="term" value="F:nitric oxide dioxygenase NAD(P)H activity"/>
    <property type="evidence" value="ECO:0007669"/>
    <property type="project" value="UniProtKB-EC"/>
</dbReference>
<evidence type="ECO:0000256" key="5">
    <source>
        <dbReference type="ARBA" id="ARBA00022621"/>
    </source>
</evidence>
<dbReference type="GO" id="GO:0005509">
    <property type="term" value="F:calcium ion binding"/>
    <property type="evidence" value="ECO:0007669"/>
    <property type="project" value="InterPro"/>
</dbReference>
<dbReference type="PROSITE" id="PS50222">
    <property type="entry name" value="EF_HAND_2"/>
    <property type="match status" value="1"/>
</dbReference>
<evidence type="ECO:0000259" key="15">
    <source>
        <dbReference type="PROSITE" id="PS51384"/>
    </source>
</evidence>
<keyword evidence="12" id="KW-0813">Transport</keyword>
<keyword evidence="9" id="KW-0520">NAD</keyword>
<dbReference type="AlphaFoldDB" id="A0A2T4PYM6"/>
<dbReference type="Pfam" id="PF00970">
    <property type="entry name" value="FAD_binding_6"/>
    <property type="match status" value="1"/>
</dbReference>
<dbReference type="InterPro" id="IPR012292">
    <property type="entry name" value="Globin/Proto"/>
</dbReference>
<dbReference type="PANTHER" id="PTHR43396">
    <property type="entry name" value="FLAVOHEMOPROTEIN"/>
    <property type="match status" value="1"/>
</dbReference>
<dbReference type="FunFam" id="1.10.490.10:FF:000003">
    <property type="entry name" value="Flavohemoprotein"/>
    <property type="match status" value="1"/>
</dbReference>
<comment type="cofactor">
    <cofactor evidence="1">
        <name>heme b</name>
        <dbReference type="ChEBI" id="CHEBI:60344"/>
    </cofactor>
</comment>
<keyword evidence="6" id="KW-0479">Metal-binding</keyword>
<evidence type="ECO:0000256" key="3">
    <source>
        <dbReference type="ARBA" id="ARBA00012229"/>
    </source>
</evidence>
<evidence type="ECO:0000259" key="13">
    <source>
        <dbReference type="PROSITE" id="PS01033"/>
    </source>
</evidence>
<comment type="caution">
    <text evidence="16">The sequence shown here is derived from an EMBL/GenBank/DDBJ whole genome shotgun (WGS) entry which is preliminary data.</text>
</comment>
<keyword evidence="8" id="KW-0408">Iron</keyword>
<keyword evidence="5 12" id="KW-0561">Oxygen transport</keyword>
<evidence type="ECO:0000256" key="1">
    <source>
        <dbReference type="ARBA" id="ARBA00001970"/>
    </source>
</evidence>
<dbReference type="GO" id="GO:0071949">
    <property type="term" value="F:FAD binding"/>
    <property type="evidence" value="ECO:0007669"/>
    <property type="project" value="TreeGrafter"/>
</dbReference>
<dbReference type="InterPro" id="IPR009050">
    <property type="entry name" value="Globin-like_sf"/>
</dbReference>
<dbReference type="SUPFAM" id="SSF52343">
    <property type="entry name" value="Ferredoxin reductase-like, C-terminal NADP-linked domain"/>
    <property type="match status" value="1"/>
</dbReference>
<sequence>MLSEREKDVVKETVPVLQDKGVEITSNFYARMFKQHPELKNMFNQTNQQRGLQSTALAQSVLAAAVNIDHLEAILPVVKEIAYKHCALQVPPAGYDIVGENLIAAIKDVVGLEDDHEIIKTWKKAYQEIADIFISVEKDIYTEMLWDGFQPFKVETIEQVSSDIKAFTISSNEYDLSQFVPGQYITVDVGSEKMPYRAKRHYSIVKGDQNHLTFAVKRDVTTEHEGEVSTILHDEYQEGDNINLTAPVGPFHVVEKSNKQLFLGSGIGVTPLVSMFNEVVNDNGEARFIQVTNDTNDAPFSSLLTSIANKNAQATYDLHDKNKNGYIGSEQLKQWIDDDTEIYVCGGKSFIQSMIKSLKELNVDESKIHYETFIPKLSVAV</sequence>
<dbReference type="InterPro" id="IPR000971">
    <property type="entry name" value="Globin"/>
</dbReference>
<organism evidence="16 17">
    <name type="scientific">Staphylococcus warneri</name>
    <dbReference type="NCBI Taxonomy" id="1292"/>
    <lineage>
        <taxon>Bacteria</taxon>
        <taxon>Bacillati</taxon>
        <taxon>Bacillota</taxon>
        <taxon>Bacilli</taxon>
        <taxon>Bacillales</taxon>
        <taxon>Staphylococcaceae</taxon>
        <taxon>Staphylococcus</taxon>
    </lineage>
</organism>
<evidence type="ECO:0000256" key="2">
    <source>
        <dbReference type="ARBA" id="ARBA00006401"/>
    </source>
</evidence>
<dbReference type="Pfam" id="PF00042">
    <property type="entry name" value="Globin"/>
    <property type="match status" value="1"/>
</dbReference>
<keyword evidence="7" id="KW-0521">NADP</keyword>
<feature type="domain" description="Globin" evidence="13">
    <location>
        <begin position="1"/>
        <end position="138"/>
    </location>
</feature>
<accession>A0A2T4PYM6</accession>
<evidence type="ECO:0000256" key="7">
    <source>
        <dbReference type="ARBA" id="ARBA00022857"/>
    </source>
</evidence>
<gene>
    <name evidence="16" type="ORF">BU085_10005</name>
</gene>
<dbReference type="GO" id="GO:0005344">
    <property type="term" value="F:oxygen carrier activity"/>
    <property type="evidence" value="ECO:0007669"/>
    <property type="project" value="UniProtKB-KW"/>
</dbReference>
<dbReference type="EC" id="1.14.12.17" evidence="3"/>
<keyword evidence="16" id="KW-0560">Oxidoreductase</keyword>
<evidence type="ECO:0000256" key="10">
    <source>
        <dbReference type="ARBA" id="ARBA00048649"/>
    </source>
</evidence>
<evidence type="ECO:0000256" key="6">
    <source>
        <dbReference type="ARBA" id="ARBA00022723"/>
    </source>
</evidence>
<keyword evidence="16" id="KW-0223">Dioxygenase</keyword>
<dbReference type="InterPro" id="IPR017938">
    <property type="entry name" value="Riboflavin_synthase-like_b-brl"/>
</dbReference>
<evidence type="ECO:0000313" key="17">
    <source>
        <dbReference type="Proteomes" id="UP000240717"/>
    </source>
</evidence>
<name>A0A2T4PYM6_STAWA</name>
<evidence type="ECO:0000256" key="9">
    <source>
        <dbReference type="ARBA" id="ARBA00023027"/>
    </source>
</evidence>
<comment type="similarity">
    <text evidence="2">In the C-terminal section; belongs to the flavoprotein pyridine nucleotide cytochrome reductase family.</text>
</comment>
<comment type="catalytic activity">
    <reaction evidence="11">
        <text>2 nitric oxide + NADPH + 2 O2 = 2 nitrate + NADP(+) + H(+)</text>
        <dbReference type="Rhea" id="RHEA:19465"/>
        <dbReference type="ChEBI" id="CHEBI:15378"/>
        <dbReference type="ChEBI" id="CHEBI:15379"/>
        <dbReference type="ChEBI" id="CHEBI:16480"/>
        <dbReference type="ChEBI" id="CHEBI:17632"/>
        <dbReference type="ChEBI" id="CHEBI:57783"/>
        <dbReference type="ChEBI" id="CHEBI:58349"/>
        <dbReference type="EC" id="1.14.12.17"/>
    </reaction>
</comment>
<evidence type="ECO:0000256" key="11">
    <source>
        <dbReference type="ARBA" id="ARBA00049433"/>
    </source>
</evidence>
<evidence type="ECO:0000256" key="8">
    <source>
        <dbReference type="ARBA" id="ARBA00023004"/>
    </source>
</evidence>
<feature type="domain" description="EF-hand" evidence="14">
    <location>
        <begin position="307"/>
        <end position="342"/>
    </location>
</feature>
<dbReference type="GO" id="GO:0071500">
    <property type="term" value="P:cellular response to nitrosative stress"/>
    <property type="evidence" value="ECO:0007669"/>
    <property type="project" value="TreeGrafter"/>
</dbReference>
<proteinExistence type="inferred from homology"/>
<dbReference type="PROSITE" id="PS01033">
    <property type="entry name" value="GLOBIN"/>
    <property type="match status" value="1"/>
</dbReference>
<dbReference type="GO" id="GO:0019825">
    <property type="term" value="F:oxygen binding"/>
    <property type="evidence" value="ECO:0007669"/>
    <property type="project" value="InterPro"/>
</dbReference>
<dbReference type="SUPFAM" id="SSF46458">
    <property type="entry name" value="Globin-like"/>
    <property type="match status" value="1"/>
</dbReference>
<dbReference type="InterPro" id="IPR002048">
    <property type="entry name" value="EF_hand_dom"/>
</dbReference>
<keyword evidence="4 12" id="KW-0349">Heme</keyword>
<dbReference type="PANTHER" id="PTHR43396:SF3">
    <property type="entry name" value="FLAVOHEMOPROTEIN"/>
    <property type="match status" value="1"/>
</dbReference>
<dbReference type="Pfam" id="PF00175">
    <property type="entry name" value="NAD_binding_1"/>
    <property type="match status" value="1"/>
</dbReference>
<dbReference type="RefSeq" id="WP_107532543.1">
    <property type="nucleotide sequence ID" value="NZ_PZEV01000037.1"/>
</dbReference>